<evidence type="ECO:0000313" key="8">
    <source>
        <dbReference type="Proteomes" id="UP000266673"/>
    </source>
</evidence>
<evidence type="ECO:0000256" key="2">
    <source>
        <dbReference type="ARBA" id="ARBA00023002"/>
    </source>
</evidence>
<accession>A0A397U3H4</accession>
<dbReference type="GO" id="GO:0006086">
    <property type="term" value="P:pyruvate decarboxylation to acetyl-CoA"/>
    <property type="evidence" value="ECO:0007669"/>
    <property type="project" value="InterPro"/>
</dbReference>
<dbReference type="Gene3D" id="3.40.50.970">
    <property type="match status" value="1"/>
</dbReference>
<dbReference type="EMBL" id="QKWP01002105">
    <property type="protein sequence ID" value="RIB04810.1"/>
    <property type="molecule type" value="Genomic_DNA"/>
</dbReference>
<dbReference type="PANTHER" id="PTHR11516">
    <property type="entry name" value="PYRUVATE DEHYDROGENASE E1 COMPONENT, ALPHA SUBUNIT BACTERIAL AND ORGANELLAR"/>
    <property type="match status" value="1"/>
</dbReference>
<comment type="function">
    <text evidence="5">The pyruvate dehydrogenase complex catalyzes the overall conversion of pyruvate to acetyl-CoA and CO(2).</text>
</comment>
<dbReference type="InterPro" id="IPR017597">
    <property type="entry name" value="Pyrv_DH_E1_asu_subgrp-y"/>
</dbReference>
<dbReference type="AlphaFoldDB" id="A0A397U3H4"/>
<keyword evidence="8" id="KW-1185">Reference proteome</keyword>
<dbReference type="GO" id="GO:0004739">
    <property type="term" value="F:pyruvate dehydrogenase (acetyl-transferring) activity"/>
    <property type="evidence" value="ECO:0007669"/>
    <property type="project" value="UniProtKB-UniRule"/>
</dbReference>
<comment type="caution">
    <text evidence="7">The sequence shown here is derived from an EMBL/GenBank/DDBJ whole genome shotgun (WGS) entry which is preliminary data.</text>
</comment>
<dbReference type="SUPFAM" id="SSF52518">
    <property type="entry name" value="Thiamin diphosphate-binding fold (THDP-binding)"/>
    <property type="match status" value="1"/>
</dbReference>
<dbReference type="Proteomes" id="UP000266673">
    <property type="component" value="Unassembled WGS sequence"/>
</dbReference>
<dbReference type="FunFam" id="3.40.50.970:FF:000013">
    <property type="entry name" value="Pyruvate dehydrogenase E1 component subunit alpha"/>
    <property type="match status" value="1"/>
</dbReference>
<proteinExistence type="predicted"/>
<evidence type="ECO:0000256" key="3">
    <source>
        <dbReference type="ARBA" id="ARBA00023052"/>
    </source>
</evidence>
<dbReference type="STRING" id="44941.A0A397U3H4"/>
<dbReference type="InterPro" id="IPR029061">
    <property type="entry name" value="THDP-binding"/>
</dbReference>
<gene>
    <name evidence="7" type="ORF">C2G38_2221352</name>
</gene>
<dbReference type="Pfam" id="PF00676">
    <property type="entry name" value="E1_dh"/>
    <property type="match status" value="1"/>
</dbReference>
<comment type="cofactor">
    <cofactor evidence="1 5">
        <name>thiamine diphosphate</name>
        <dbReference type="ChEBI" id="CHEBI:58937"/>
    </cofactor>
</comment>
<dbReference type="PANTHER" id="PTHR11516:SF60">
    <property type="entry name" value="PYRUVATE DEHYDROGENASE E1 COMPONENT SUBUNIT ALPHA"/>
    <property type="match status" value="1"/>
</dbReference>
<keyword evidence="2 5" id="KW-0560">Oxidoreductase</keyword>
<evidence type="ECO:0000256" key="4">
    <source>
        <dbReference type="ARBA" id="ARBA00023317"/>
    </source>
</evidence>
<dbReference type="NCBIfam" id="TIGR03182">
    <property type="entry name" value="PDH_E1_alph_y"/>
    <property type="match status" value="1"/>
</dbReference>
<evidence type="ECO:0000259" key="6">
    <source>
        <dbReference type="Pfam" id="PF00676"/>
    </source>
</evidence>
<evidence type="ECO:0000256" key="5">
    <source>
        <dbReference type="RuleBase" id="RU361139"/>
    </source>
</evidence>
<keyword evidence="3 5" id="KW-0786">Thiamine pyrophosphate</keyword>
<evidence type="ECO:0000256" key="1">
    <source>
        <dbReference type="ARBA" id="ARBA00001964"/>
    </source>
</evidence>
<dbReference type="CDD" id="cd02000">
    <property type="entry name" value="TPP_E1_PDC_ADC_BCADC"/>
    <property type="match status" value="1"/>
</dbReference>
<protein>
    <recommendedName>
        <fullName evidence="5">Pyruvate dehydrogenase E1 component subunit alpha</fullName>
        <ecNumber evidence="5">1.2.4.1</ecNumber>
    </recommendedName>
</protein>
<dbReference type="OrthoDB" id="10256198at2759"/>
<dbReference type="EC" id="1.2.4.1" evidence="5"/>
<evidence type="ECO:0000313" key="7">
    <source>
        <dbReference type="EMBL" id="RIB04810.1"/>
    </source>
</evidence>
<sequence length="392" mass="43584">MLLPVSRVVTRVAACRGSFLFRGFSSESSSESVKYTLPETSFKTYKCDPPPLEIEVKKNEALDMYKDMVLMRRMETTADNLYKMKLIRGFCHLCTGQEAVPVGMEAACTRDDAIITAYRCHGYTLMRGATVHQIFAELMGRSTGISYGKGGSMHMFAKSFYGGNGIVGAQVPVGAGIAFTQKYLGVKNATFIIYGDGAANQGQVFEAFNMAALWELPAIFVCENNFFGMGTSAARSSANPNYYTRGEYVPGIRVNGMDVLAVKHSCAWAKEWTFSGKGPMVMEMVTYRYGGHSMSDPGTTYRTREEVQHMRSTNDPITGLRTKILEWGFATENDLKQYEKEARAIVDEAAEKAKNDPYPKESELWTDIYVRGTEPDSIRGRECEEIGTVHKS</sequence>
<organism evidence="7 8">
    <name type="scientific">Gigaspora rosea</name>
    <dbReference type="NCBI Taxonomy" id="44941"/>
    <lineage>
        <taxon>Eukaryota</taxon>
        <taxon>Fungi</taxon>
        <taxon>Fungi incertae sedis</taxon>
        <taxon>Mucoromycota</taxon>
        <taxon>Glomeromycotina</taxon>
        <taxon>Glomeromycetes</taxon>
        <taxon>Diversisporales</taxon>
        <taxon>Gigasporaceae</taxon>
        <taxon>Gigaspora</taxon>
    </lineage>
</organism>
<name>A0A397U3H4_9GLOM</name>
<keyword evidence="4 5" id="KW-0670">Pyruvate</keyword>
<reference evidence="7 8" key="1">
    <citation type="submission" date="2018-06" db="EMBL/GenBank/DDBJ databases">
        <title>Comparative genomics reveals the genomic features of Rhizophagus irregularis, R. cerebriforme, R. diaphanum and Gigaspora rosea, and their symbiotic lifestyle signature.</title>
        <authorList>
            <person name="Morin E."/>
            <person name="San Clemente H."/>
            <person name="Chen E.C.H."/>
            <person name="De La Providencia I."/>
            <person name="Hainaut M."/>
            <person name="Kuo A."/>
            <person name="Kohler A."/>
            <person name="Murat C."/>
            <person name="Tang N."/>
            <person name="Roy S."/>
            <person name="Loubradou J."/>
            <person name="Henrissat B."/>
            <person name="Grigoriev I.V."/>
            <person name="Corradi N."/>
            <person name="Roux C."/>
            <person name="Martin F.M."/>
        </authorList>
    </citation>
    <scope>NUCLEOTIDE SEQUENCE [LARGE SCALE GENOMIC DNA]</scope>
    <source>
        <strain evidence="7 8">DAOM 194757</strain>
    </source>
</reference>
<comment type="catalytic activity">
    <reaction evidence="5">
        <text>N(6)-[(R)-lipoyl]-L-lysyl-[protein] + pyruvate + H(+) = N(6)-[(R)-S(8)-acetyldihydrolipoyl]-L-lysyl-[protein] + CO2</text>
        <dbReference type="Rhea" id="RHEA:19189"/>
        <dbReference type="Rhea" id="RHEA-COMP:10474"/>
        <dbReference type="Rhea" id="RHEA-COMP:10478"/>
        <dbReference type="ChEBI" id="CHEBI:15361"/>
        <dbReference type="ChEBI" id="CHEBI:15378"/>
        <dbReference type="ChEBI" id="CHEBI:16526"/>
        <dbReference type="ChEBI" id="CHEBI:83099"/>
        <dbReference type="ChEBI" id="CHEBI:83111"/>
        <dbReference type="EC" id="1.2.4.1"/>
    </reaction>
</comment>
<dbReference type="InterPro" id="IPR050642">
    <property type="entry name" value="PDH_E1_Alpha_Subunit"/>
</dbReference>
<dbReference type="InterPro" id="IPR001017">
    <property type="entry name" value="DH_E1"/>
</dbReference>
<feature type="domain" description="Dehydrogenase E1 component" evidence="6">
    <location>
        <begin position="67"/>
        <end position="360"/>
    </location>
</feature>